<sequence>MIRGLEKIYSFEEYYQNNDESDNRYELIDGKLTL</sequence>
<proteinExistence type="predicted"/>
<keyword evidence="2" id="KW-1185">Reference proteome</keyword>
<dbReference type="AlphaFoldDB" id="A3IR08"/>
<accession>A3IR08</accession>
<protein>
    <submittedName>
        <fullName evidence="1">Uncharacterized protein</fullName>
    </submittedName>
</protein>
<gene>
    <name evidence="1" type="ORF">CY0110_27340</name>
</gene>
<dbReference type="Proteomes" id="UP000003781">
    <property type="component" value="Unassembled WGS sequence"/>
</dbReference>
<comment type="caution">
    <text evidence="1">The sequence shown here is derived from an EMBL/GenBank/DDBJ whole genome shotgun (WGS) entry which is preliminary data.</text>
</comment>
<dbReference type="EMBL" id="AAXW01000017">
    <property type="protein sequence ID" value="EAZ90998.1"/>
    <property type="molecule type" value="Genomic_DNA"/>
</dbReference>
<reference evidence="1 2" key="1">
    <citation type="submission" date="2007-03" db="EMBL/GenBank/DDBJ databases">
        <authorList>
            <person name="Stal L."/>
            <person name="Ferriera S."/>
            <person name="Johnson J."/>
            <person name="Kravitz S."/>
            <person name="Beeson K."/>
            <person name="Sutton G."/>
            <person name="Rogers Y.-H."/>
            <person name="Friedman R."/>
            <person name="Frazier M."/>
            <person name="Venter J.C."/>
        </authorList>
    </citation>
    <scope>NUCLEOTIDE SEQUENCE [LARGE SCALE GENOMIC DNA]</scope>
    <source>
        <strain evidence="1 2">CCY0110</strain>
    </source>
</reference>
<name>A3IR08_9CHRO</name>
<organism evidence="1 2">
    <name type="scientific">Crocosphaera chwakensis CCY0110</name>
    <dbReference type="NCBI Taxonomy" id="391612"/>
    <lineage>
        <taxon>Bacteria</taxon>
        <taxon>Bacillati</taxon>
        <taxon>Cyanobacteriota</taxon>
        <taxon>Cyanophyceae</taxon>
        <taxon>Oscillatoriophycideae</taxon>
        <taxon>Chroococcales</taxon>
        <taxon>Aphanothecaceae</taxon>
        <taxon>Crocosphaera</taxon>
        <taxon>Crocosphaera chwakensis</taxon>
    </lineage>
</organism>
<evidence type="ECO:0000313" key="2">
    <source>
        <dbReference type="Proteomes" id="UP000003781"/>
    </source>
</evidence>
<evidence type="ECO:0000313" key="1">
    <source>
        <dbReference type="EMBL" id="EAZ90998.1"/>
    </source>
</evidence>